<dbReference type="AlphaFoldDB" id="A0A9X2DQG5"/>
<dbReference type="Gene3D" id="3.90.79.10">
    <property type="entry name" value="Nucleoside Triphosphate Pyrophosphohydrolase"/>
    <property type="match status" value="1"/>
</dbReference>
<comment type="caution">
    <text evidence="5">The sequence shown here is derived from an EMBL/GenBank/DDBJ whole genome shotgun (WGS) entry which is preliminary data.</text>
</comment>
<evidence type="ECO:0000256" key="1">
    <source>
        <dbReference type="ARBA" id="ARBA00001946"/>
    </source>
</evidence>
<dbReference type="RefSeq" id="WP_251223433.1">
    <property type="nucleotide sequence ID" value="NZ_JAMBOL010000008.1"/>
</dbReference>
<dbReference type="Pfam" id="PF00293">
    <property type="entry name" value="NUDIX"/>
    <property type="match status" value="1"/>
</dbReference>
<dbReference type="InterPro" id="IPR020084">
    <property type="entry name" value="NUDIX_hydrolase_CS"/>
</dbReference>
<gene>
    <name evidence="5" type="ORF">M3202_10930</name>
</gene>
<dbReference type="InterPro" id="IPR000086">
    <property type="entry name" value="NUDIX_hydrolase_dom"/>
</dbReference>
<comment type="cofactor">
    <cofactor evidence="1">
        <name>Mg(2+)</name>
        <dbReference type="ChEBI" id="CHEBI:18420"/>
    </cofactor>
</comment>
<dbReference type="Proteomes" id="UP001139179">
    <property type="component" value="Unassembled WGS sequence"/>
</dbReference>
<reference evidence="5" key="1">
    <citation type="submission" date="2022-05" db="EMBL/GenBank/DDBJ databases">
        <title>Comparative Genomics of Spacecraft Associated Microbes.</title>
        <authorList>
            <person name="Tran M.T."/>
            <person name="Wright A."/>
            <person name="Seuylemezian A."/>
            <person name="Eisen J."/>
            <person name="Coil D."/>
        </authorList>
    </citation>
    <scope>NUCLEOTIDE SEQUENCE</scope>
    <source>
        <strain evidence="5">214.1.1</strain>
    </source>
</reference>
<evidence type="ECO:0000256" key="2">
    <source>
        <dbReference type="ARBA" id="ARBA00022801"/>
    </source>
</evidence>
<dbReference type="PRINTS" id="PR00502">
    <property type="entry name" value="NUDIXFAMILY"/>
</dbReference>
<dbReference type="PROSITE" id="PS00893">
    <property type="entry name" value="NUDIX_BOX"/>
    <property type="match status" value="1"/>
</dbReference>
<accession>A0A9X2DQG5</accession>
<dbReference type="InterPro" id="IPR015797">
    <property type="entry name" value="NUDIX_hydrolase-like_dom_sf"/>
</dbReference>
<feature type="domain" description="Nudix hydrolase" evidence="4">
    <location>
        <begin position="1"/>
        <end position="127"/>
    </location>
</feature>
<dbReference type="EMBL" id="JAMBOL010000008">
    <property type="protein sequence ID" value="MCM3714603.1"/>
    <property type="molecule type" value="Genomic_DNA"/>
</dbReference>
<dbReference type="PROSITE" id="PS51462">
    <property type="entry name" value="NUDIX"/>
    <property type="match status" value="1"/>
</dbReference>
<evidence type="ECO:0000256" key="3">
    <source>
        <dbReference type="RuleBase" id="RU003476"/>
    </source>
</evidence>
<dbReference type="CDD" id="cd18886">
    <property type="entry name" value="NUDIX_MutT_Nudt1"/>
    <property type="match status" value="1"/>
</dbReference>
<protein>
    <submittedName>
        <fullName evidence="5">NUDIX domain-containing protein</fullName>
    </submittedName>
</protein>
<dbReference type="SUPFAM" id="SSF55811">
    <property type="entry name" value="Nudix"/>
    <property type="match status" value="1"/>
</dbReference>
<proteinExistence type="inferred from homology"/>
<comment type="similarity">
    <text evidence="3">Belongs to the Nudix hydrolase family.</text>
</comment>
<keyword evidence="2 3" id="KW-0378">Hydrolase</keyword>
<dbReference type="PANTHER" id="PTHR43046:SF2">
    <property type="entry name" value="8-OXO-DGTP DIPHOSPHATASE-RELATED"/>
    <property type="match status" value="1"/>
</dbReference>
<keyword evidence="6" id="KW-1185">Reference proteome</keyword>
<organism evidence="5 6">
    <name type="scientific">Halalkalibacter oceani</name>
    <dbReference type="NCBI Taxonomy" id="1653776"/>
    <lineage>
        <taxon>Bacteria</taxon>
        <taxon>Bacillati</taxon>
        <taxon>Bacillota</taxon>
        <taxon>Bacilli</taxon>
        <taxon>Bacillales</taxon>
        <taxon>Bacillaceae</taxon>
        <taxon>Halalkalibacter</taxon>
    </lineage>
</organism>
<evidence type="ECO:0000259" key="4">
    <source>
        <dbReference type="PROSITE" id="PS51462"/>
    </source>
</evidence>
<evidence type="ECO:0000313" key="6">
    <source>
        <dbReference type="Proteomes" id="UP001139179"/>
    </source>
</evidence>
<sequence length="154" mass="17745">MQRVANCILTSGNKALLLQKPRRGWWVAPGGKMEQGESIKEAAEREFREETGISLKDCQLRAVLTMIIMENDKPVKEWMMFTFQATDYSGELLATSPEGKLAWKEIGEVSNLPMAEGDKHIFHHILKEKGMMFGTFYYTKDFDLLSYRLEPEYT</sequence>
<evidence type="ECO:0000313" key="5">
    <source>
        <dbReference type="EMBL" id="MCM3714603.1"/>
    </source>
</evidence>
<dbReference type="PANTHER" id="PTHR43046">
    <property type="entry name" value="GDP-MANNOSE MANNOSYL HYDROLASE"/>
    <property type="match status" value="1"/>
</dbReference>
<name>A0A9X2DQG5_9BACI</name>
<dbReference type="InterPro" id="IPR020476">
    <property type="entry name" value="Nudix_hydrolase"/>
</dbReference>
<dbReference type="GO" id="GO:0016787">
    <property type="term" value="F:hydrolase activity"/>
    <property type="evidence" value="ECO:0007669"/>
    <property type="project" value="UniProtKB-KW"/>
</dbReference>